<keyword evidence="7" id="KW-0472">Membrane</keyword>
<evidence type="ECO:0000256" key="3">
    <source>
        <dbReference type="ARBA" id="ARBA00022553"/>
    </source>
</evidence>
<feature type="transmembrane region" description="Helical" evidence="7">
    <location>
        <begin position="89"/>
        <end position="105"/>
    </location>
</feature>
<dbReference type="InterPro" id="IPR001610">
    <property type="entry name" value="PAC"/>
</dbReference>
<dbReference type="InterPro" id="IPR003661">
    <property type="entry name" value="HisK_dim/P_dom"/>
</dbReference>
<feature type="transmembrane region" description="Helical" evidence="7">
    <location>
        <begin position="117"/>
        <end position="142"/>
    </location>
</feature>
<dbReference type="SUPFAM" id="SSF55785">
    <property type="entry name" value="PYP-like sensor domain (PAS domain)"/>
    <property type="match status" value="2"/>
</dbReference>
<comment type="catalytic activity">
    <reaction evidence="1">
        <text>ATP + protein L-histidine = ADP + protein N-phospho-L-histidine.</text>
        <dbReference type="EC" id="2.7.13.3"/>
    </reaction>
</comment>
<feature type="transmembrane region" description="Helical" evidence="7">
    <location>
        <begin position="52"/>
        <end position="69"/>
    </location>
</feature>
<keyword evidence="7" id="KW-1133">Transmembrane helix</keyword>
<keyword evidence="3" id="KW-0597">Phosphoprotein</keyword>
<organism evidence="11 12">
    <name type="scientific">Cylindrospermum stagnale PCC 7417</name>
    <dbReference type="NCBI Taxonomy" id="56107"/>
    <lineage>
        <taxon>Bacteria</taxon>
        <taxon>Bacillati</taxon>
        <taxon>Cyanobacteriota</taxon>
        <taxon>Cyanophyceae</taxon>
        <taxon>Nostocales</taxon>
        <taxon>Nostocaceae</taxon>
        <taxon>Cylindrospermum</taxon>
    </lineage>
</organism>
<dbReference type="Gene3D" id="1.10.287.130">
    <property type="match status" value="1"/>
</dbReference>
<dbReference type="InterPro" id="IPR035965">
    <property type="entry name" value="PAS-like_dom_sf"/>
</dbReference>
<dbReference type="Pfam" id="PF02518">
    <property type="entry name" value="HATPase_c"/>
    <property type="match status" value="1"/>
</dbReference>
<accession>K9WTR1</accession>
<dbReference type="NCBIfam" id="TIGR00229">
    <property type="entry name" value="sensory_box"/>
    <property type="match status" value="2"/>
</dbReference>
<evidence type="ECO:0000256" key="6">
    <source>
        <dbReference type="ARBA" id="ARBA00023012"/>
    </source>
</evidence>
<dbReference type="PRINTS" id="PR00344">
    <property type="entry name" value="BCTRLSENSOR"/>
</dbReference>
<feature type="transmembrane region" description="Helical" evidence="7">
    <location>
        <begin position="195"/>
        <end position="218"/>
    </location>
</feature>
<feature type="domain" description="Histidine kinase" evidence="8">
    <location>
        <begin position="499"/>
        <end position="744"/>
    </location>
</feature>
<feature type="domain" description="PAS" evidence="9">
    <location>
        <begin position="242"/>
        <end position="283"/>
    </location>
</feature>
<evidence type="ECO:0000259" key="10">
    <source>
        <dbReference type="PROSITE" id="PS50113"/>
    </source>
</evidence>
<dbReference type="Pfam" id="PF08448">
    <property type="entry name" value="PAS_4"/>
    <property type="match status" value="1"/>
</dbReference>
<feature type="domain" description="PAC" evidence="10">
    <location>
        <begin position="317"/>
        <end position="369"/>
    </location>
</feature>
<evidence type="ECO:0000256" key="1">
    <source>
        <dbReference type="ARBA" id="ARBA00000085"/>
    </source>
</evidence>
<dbReference type="AlphaFoldDB" id="K9WTR1"/>
<feature type="transmembrane region" description="Helical" evidence="7">
    <location>
        <begin position="162"/>
        <end position="183"/>
    </location>
</feature>
<dbReference type="PANTHER" id="PTHR43304">
    <property type="entry name" value="PHYTOCHROME-LIKE PROTEIN CPH1"/>
    <property type="match status" value="1"/>
</dbReference>
<feature type="domain" description="PAC" evidence="10">
    <location>
        <begin position="443"/>
        <end position="495"/>
    </location>
</feature>
<evidence type="ECO:0000313" key="11">
    <source>
        <dbReference type="EMBL" id="AFZ23573.1"/>
    </source>
</evidence>
<dbReference type="SUPFAM" id="SSF55874">
    <property type="entry name" value="ATPase domain of HSP90 chaperone/DNA topoisomerase II/histidine kinase"/>
    <property type="match status" value="1"/>
</dbReference>
<dbReference type="InterPro" id="IPR036097">
    <property type="entry name" value="HisK_dim/P_sf"/>
</dbReference>
<evidence type="ECO:0000256" key="5">
    <source>
        <dbReference type="ARBA" id="ARBA00022777"/>
    </source>
</evidence>
<dbReference type="eggNOG" id="COG2202">
    <property type="taxonomic scope" value="Bacteria"/>
</dbReference>
<dbReference type="Proteomes" id="UP000010475">
    <property type="component" value="Chromosome"/>
</dbReference>
<dbReference type="GO" id="GO:0000155">
    <property type="term" value="F:phosphorelay sensor kinase activity"/>
    <property type="evidence" value="ECO:0007669"/>
    <property type="project" value="InterPro"/>
</dbReference>
<keyword evidence="4" id="KW-0808">Transferase</keyword>
<dbReference type="InterPro" id="IPR003594">
    <property type="entry name" value="HATPase_dom"/>
</dbReference>
<dbReference type="CDD" id="cd00130">
    <property type="entry name" value="PAS"/>
    <property type="match status" value="2"/>
</dbReference>
<dbReference type="KEGG" id="csg:Cylst_1282"/>
<dbReference type="Pfam" id="PF13426">
    <property type="entry name" value="PAS_9"/>
    <property type="match status" value="1"/>
</dbReference>
<dbReference type="Gene3D" id="3.30.450.20">
    <property type="entry name" value="PAS domain"/>
    <property type="match status" value="2"/>
</dbReference>
<dbReference type="CDD" id="cd00075">
    <property type="entry name" value="HATPase"/>
    <property type="match status" value="1"/>
</dbReference>
<keyword evidence="5" id="KW-0418">Kinase</keyword>
<name>K9WTR1_9NOST</name>
<evidence type="ECO:0000259" key="9">
    <source>
        <dbReference type="PROSITE" id="PS50112"/>
    </source>
</evidence>
<dbReference type="PROSITE" id="PS50113">
    <property type="entry name" value="PAC"/>
    <property type="match status" value="2"/>
</dbReference>
<evidence type="ECO:0000259" key="8">
    <source>
        <dbReference type="PROSITE" id="PS50109"/>
    </source>
</evidence>
<dbReference type="Gene3D" id="3.30.565.10">
    <property type="entry name" value="Histidine kinase-like ATPase, C-terminal domain"/>
    <property type="match status" value="1"/>
</dbReference>
<dbReference type="HOGENOM" id="CLU_032309_0_0_3"/>
<dbReference type="InterPro" id="IPR036890">
    <property type="entry name" value="HATPase_C_sf"/>
</dbReference>
<sequence>MMTTLLKKVQRWWKKALWTPTTEEVTAVYQANLKEKEWLAFRDRFLWQRLHLWLWLGLICLLSFTLRNIYDYFSPLKELVKLPLRTQGLAINFAMLLILLVCFALHKTKFGRRRPGLLFLGSSWSISLSSQLFATLKGFALPDTLGWSLLFLSQATFMPVRWRLHLLSQLVVLVYYFGVNWGLRLKTIWPNHPEIYNVTFILYVFWLCAICDVGVYLYDCLQRSEFYARRELESAYQKLETAEVKYRSIFENAVEGIFQSSSDGRYITANPALARIYGYSLSEEVTVNFTDIEHQLYVDPQRRAEFIRLIEVQGSISEFESQIYRRDGSIVWISEKAYAVRDEKGNLLYYEGLIEDITQRKQAEEALQEQFNFLQILIDTIPAPVYYKNSQGIYLGCNTAFAASLGLSKGQIIGKSVYDLAPKDLADQYHQADIALFEQQQVQSYESSLVYADRTQHDVIFYKATFSKADGSLGGLVGVILDISTRKRTEEALRVFFHAVSHDLRNPVLGTLMVLRNLLLGGGLGTGGEGRMIEFGSPSSIPNTQSLIPVSRSILQRMEQSGDRQLNLINSLMEAHKSEVQGVVLQRQPIQLHTVVADAIADLEPMLVENQATLTNLVTVQLPTVNADSLQLWRVFSNLIVNALKHNPPGLFLQINAINQEDKIYCTVSDNGIGISPEQSVQLFDLYYRSSNIDYVMLRDRNSVSLGLGLYLCKQIINAHGGEIGVNTGLETGVTFWFTLPITAK</sequence>
<dbReference type="EMBL" id="CP003642">
    <property type="protein sequence ID" value="AFZ23573.1"/>
    <property type="molecule type" value="Genomic_DNA"/>
</dbReference>
<dbReference type="PANTHER" id="PTHR43304:SF1">
    <property type="entry name" value="PAC DOMAIN-CONTAINING PROTEIN"/>
    <property type="match status" value="1"/>
</dbReference>
<reference evidence="11 12" key="1">
    <citation type="submission" date="2012-06" db="EMBL/GenBank/DDBJ databases">
        <title>Finished chromosome of genome of Cylindrospermum stagnale PCC 7417.</title>
        <authorList>
            <consortium name="US DOE Joint Genome Institute"/>
            <person name="Gugger M."/>
            <person name="Coursin T."/>
            <person name="Rippka R."/>
            <person name="Tandeau De Marsac N."/>
            <person name="Huntemann M."/>
            <person name="Wei C.-L."/>
            <person name="Han J."/>
            <person name="Detter J.C."/>
            <person name="Han C."/>
            <person name="Tapia R."/>
            <person name="Chen A."/>
            <person name="Kyrpides N."/>
            <person name="Mavromatis K."/>
            <person name="Markowitz V."/>
            <person name="Szeto E."/>
            <person name="Ivanova N."/>
            <person name="Pagani I."/>
            <person name="Pati A."/>
            <person name="Goodwin L."/>
            <person name="Nordberg H.P."/>
            <person name="Cantor M.N."/>
            <person name="Hua S.X."/>
            <person name="Woyke T."/>
            <person name="Kerfeld C.A."/>
        </authorList>
    </citation>
    <scope>NUCLEOTIDE SEQUENCE [LARGE SCALE GENOMIC DNA]</scope>
    <source>
        <strain evidence="11 12">PCC 7417</strain>
    </source>
</reference>
<dbReference type="SUPFAM" id="SSF47384">
    <property type="entry name" value="Homodimeric domain of signal transducing histidine kinase"/>
    <property type="match status" value="1"/>
</dbReference>
<dbReference type="SMART" id="SM00086">
    <property type="entry name" value="PAC"/>
    <property type="match status" value="1"/>
</dbReference>
<dbReference type="PATRIC" id="fig|56107.3.peg.1450"/>
<keyword evidence="12" id="KW-1185">Reference proteome</keyword>
<dbReference type="InterPro" id="IPR052162">
    <property type="entry name" value="Sensor_kinase/Photoreceptor"/>
</dbReference>
<evidence type="ECO:0000256" key="2">
    <source>
        <dbReference type="ARBA" id="ARBA00012438"/>
    </source>
</evidence>
<evidence type="ECO:0000256" key="7">
    <source>
        <dbReference type="SAM" id="Phobius"/>
    </source>
</evidence>
<dbReference type="eggNOG" id="COG2205">
    <property type="taxonomic scope" value="Bacteria"/>
</dbReference>
<evidence type="ECO:0000256" key="4">
    <source>
        <dbReference type="ARBA" id="ARBA00022679"/>
    </source>
</evidence>
<dbReference type="InterPro" id="IPR000700">
    <property type="entry name" value="PAS-assoc_C"/>
</dbReference>
<keyword evidence="6" id="KW-0902">Two-component regulatory system</keyword>
<dbReference type="EC" id="2.7.13.3" evidence="2"/>
<proteinExistence type="predicted"/>
<dbReference type="InterPro" id="IPR004358">
    <property type="entry name" value="Sig_transdc_His_kin-like_C"/>
</dbReference>
<dbReference type="InterPro" id="IPR000014">
    <property type="entry name" value="PAS"/>
</dbReference>
<keyword evidence="7" id="KW-0812">Transmembrane</keyword>
<dbReference type="PROSITE" id="PS50112">
    <property type="entry name" value="PAS"/>
    <property type="match status" value="2"/>
</dbReference>
<dbReference type="PROSITE" id="PS50109">
    <property type="entry name" value="HIS_KIN"/>
    <property type="match status" value="1"/>
</dbReference>
<dbReference type="STRING" id="56107.Cylst_1282"/>
<dbReference type="CDD" id="cd00082">
    <property type="entry name" value="HisKA"/>
    <property type="match status" value="1"/>
</dbReference>
<dbReference type="SMART" id="SM00091">
    <property type="entry name" value="PAS"/>
    <property type="match status" value="2"/>
</dbReference>
<protein>
    <recommendedName>
        <fullName evidence="2">histidine kinase</fullName>
        <ecNumber evidence="2">2.7.13.3</ecNumber>
    </recommendedName>
</protein>
<feature type="domain" description="PAS" evidence="9">
    <location>
        <begin position="370"/>
        <end position="448"/>
    </location>
</feature>
<gene>
    <name evidence="11" type="ORF">Cylst_1282</name>
</gene>
<evidence type="ECO:0000313" key="12">
    <source>
        <dbReference type="Proteomes" id="UP000010475"/>
    </source>
</evidence>
<dbReference type="SMART" id="SM00387">
    <property type="entry name" value="HATPase_c"/>
    <property type="match status" value="1"/>
</dbReference>
<dbReference type="InterPro" id="IPR005467">
    <property type="entry name" value="His_kinase_dom"/>
</dbReference>
<dbReference type="InterPro" id="IPR013656">
    <property type="entry name" value="PAS_4"/>
</dbReference>